<comment type="caution">
    <text evidence="2">The sequence shown here is derived from an EMBL/GenBank/DDBJ whole genome shotgun (WGS) entry which is preliminary data.</text>
</comment>
<feature type="chain" id="PRO_5041920846" evidence="1">
    <location>
        <begin position="19"/>
        <end position="180"/>
    </location>
</feature>
<reference evidence="2" key="3">
    <citation type="submission" date="2023-05" db="EMBL/GenBank/DDBJ databases">
        <authorList>
            <person name="Smith C.H."/>
        </authorList>
    </citation>
    <scope>NUCLEOTIDE SEQUENCE</scope>
    <source>
        <strain evidence="2">CHS0354</strain>
        <tissue evidence="2">Mantle</tissue>
    </source>
</reference>
<proteinExistence type="predicted"/>
<evidence type="ECO:0000313" key="2">
    <source>
        <dbReference type="EMBL" id="KAK3585835.1"/>
    </source>
</evidence>
<keyword evidence="1" id="KW-0732">Signal</keyword>
<gene>
    <name evidence="2" type="ORF">CHS0354_038360</name>
</gene>
<dbReference type="EMBL" id="JAEAOA010002240">
    <property type="protein sequence ID" value="KAK3585835.1"/>
    <property type="molecule type" value="Genomic_DNA"/>
</dbReference>
<evidence type="ECO:0000313" key="3">
    <source>
        <dbReference type="Proteomes" id="UP001195483"/>
    </source>
</evidence>
<dbReference type="Proteomes" id="UP001195483">
    <property type="component" value="Unassembled WGS sequence"/>
</dbReference>
<accession>A0AAE0S6K2</accession>
<dbReference type="AlphaFoldDB" id="A0AAE0S6K2"/>
<organism evidence="2 3">
    <name type="scientific">Potamilus streckersoni</name>
    <dbReference type="NCBI Taxonomy" id="2493646"/>
    <lineage>
        <taxon>Eukaryota</taxon>
        <taxon>Metazoa</taxon>
        <taxon>Spiralia</taxon>
        <taxon>Lophotrochozoa</taxon>
        <taxon>Mollusca</taxon>
        <taxon>Bivalvia</taxon>
        <taxon>Autobranchia</taxon>
        <taxon>Heteroconchia</taxon>
        <taxon>Palaeoheterodonta</taxon>
        <taxon>Unionida</taxon>
        <taxon>Unionoidea</taxon>
        <taxon>Unionidae</taxon>
        <taxon>Ambleminae</taxon>
        <taxon>Lampsilini</taxon>
        <taxon>Potamilus</taxon>
    </lineage>
</organism>
<reference evidence="2" key="2">
    <citation type="journal article" date="2021" name="Genome Biol. Evol.">
        <title>Developing a high-quality reference genome for a parasitic bivalve with doubly uniparental inheritance (Bivalvia: Unionida).</title>
        <authorList>
            <person name="Smith C.H."/>
        </authorList>
    </citation>
    <scope>NUCLEOTIDE SEQUENCE</scope>
    <source>
        <strain evidence="2">CHS0354</strain>
        <tissue evidence="2">Mantle</tissue>
    </source>
</reference>
<protein>
    <submittedName>
        <fullName evidence="2">Uncharacterized protein</fullName>
    </submittedName>
</protein>
<keyword evidence="3" id="KW-1185">Reference proteome</keyword>
<evidence type="ECO:0000256" key="1">
    <source>
        <dbReference type="SAM" id="SignalP"/>
    </source>
</evidence>
<sequence>MKGIIILAVSSFLVGVHASLIPTVRMELEDIKVGQPWMLENKEVGSELNNDVVDVTSAIDAVDEIQGNNDTIPRLCFNIQKQKNVMDSIRNAYHWSLWSACYTVSYLPWSAQFLLEIWYRDNYSSTNVQAEDVKYCLPRPNAKVCIELKNMKQAVNIIYTDVTLSEGVLSKTFYNVCFLI</sequence>
<name>A0AAE0S6K2_9BIVA</name>
<reference evidence="2" key="1">
    <citation type="journal article" date="2021" name="Genome Biol. Evol.">
        <title>A High-Quality Reference Genome for a Parasitic Bivalve with Doubly Uniparental Inheritance (Bivalvia: Unionida).</title>
        <authorList>
            <person name="Smith C.H."/>
        </authorList>
    </citation>
    <scope>NUCLEOTIDE SEQUENCE</scope>
    <source>
        <strain evidence="2">CHS0354</strain>
    </source>
</reference>
<feature type="signal peptide" evidence="1">
    <location>
        <begin position="1"/>
        <end position="18"/>
    </location>
</feature>